<accession>Q4SLP5</accession>
<dbReference type="EMBL" id="CAAE01014556">
    <property type="protein sequence ID" value="CAF98437.1"/>
    <property type="molecule type" value="Genomic_DNA"/>
</dbReference>
<reference evidence="1" key="2">
    <citation type="submission" date="2004-02" db="EMBL/GenBank/DDBJ databases">
        <authorList>
            <consortium name="Genoscope"/>
            <consortium name="Whitehead Institute Centre for Genome Research"/>
        </authorList>
    </citation>
    <scope>NUCLEOTIDE SEQUENCE</scope>
</reference>
<proteinExistence type="predicted"/>
<dbReference type="AlphaFoldDB" id="Q4SLP5"/>
<dbReference type="KEGG" id="tng:GSTEN00016146G001"/>
<comment type="caution">
    <text evidence="1">The sequence shown here is derived from an EMBL/GenBank/DDBJ whole genome shotgun (WGS) entry which is preliminary data.</text>
</comment>
<protein>
    <submittedName>
        <fullName evidence="1">(spotted green pufferfish) hypothetical protein</fullName>
    </submittedName>
</protein>
<name>Q4SLP5_TETNG</name>
<organism evidence="1">
    <name type="scientific">Tetraodon nigroviridis</name>
    <name type="common">Spotted green pufferfish</name>
    <name type="synonym">Chelonodon nigroviridis</name>
    <dbReference type="NCBI Taxonomy" id="99883"/>
    <lineage>
        <taxon>Eukaryota</taxon>
        <taxon>Metazoa</taxon>
        <taxon>Chordata</taxon>
        <taxon>Craniata</taxon>
        <taxon>Vertebrata</taxon>
        <taxon>Euteleostomi</taxon>
        <taxon>Actinopterygii</taxon>
        <taxon>Neopterygii</taxon>
        <taxon>Teleostei</taxon>
        <taxon>Neoteleostei</taxon>
        <taxon>Acanthomorphata</taxon>
        <taxon>Eupercaria</taxon>
        <taxon>Tetraodontiformes</taxon>
        <taxon>Tetradontoidea</taxon>
        <taxon>Tetraodontidae</taxon>
        <taxon>Tetraodon</taxon>
    </lineage>
</organism>
<evidence type="ECO:0000313" key="1">
    <source>
        <dbReference type="EMBL" id="CAF98437.1"/>
    </source>
</evidence>
<sequence length="98" mass="11240">MVPAFPTLHLFSSPARIQALVPNPKPYPPRTLQVTRRSQVFTSSTPPWKINTWSFSLTTSGRMCFRADRLTRAKQRSSHDRSASVYSWRLQTNADSFL</sequence>
<gene>
    <name evidence="1" type="ORF">GSTENG00016146001</name>
</gene>
<reference evidence="1" key="1">
    <citation type="journal article" date="2004" name="Nature">
        <title>Genome duplication in the teleost fish Tetraodon nigroviridis reveals the early vertebrate proto-karyotype.</title>
        <authorList>
            <person name="Jaillon O."/>
            <person name="Aury J.-M."/>
            <person name="Brunet F."/>
            <person name="Petit J.-L."/>
            <person name="Stange-Thomann N."/>
            <person name="Mauceli E."/>
            <person name="Bouneau L."/>
            <person name="Fischer C."/>
            <person name="Ozouf-Costaz C."/>
            <person name="Bernot A."/>
            <person name="Nicaud S."/>
            <person name="Jaffe D."/>
            <person name="Fisher S."/>
            <person name="Lutfalla G."/>
            <person name="Dossat C."/>
            <person name="Segurens B."/>
            <person name="Dasilva C."/>
            <person name="Salanoubat M."/>
            <person name="Levy M."/>
            <person name="Boudet N."/>
            <person name="Castellano S."/>
            <person name="Anthouard V."/>
            <person name="Jubin C."/>
            <person name="Castelli V."/>
            <person name="Katinka M."/>
            <person name="Vacherie B."/>
            <person name="Biemont C."/>
            <person name="Skalli Z."/>
            <person name="Cattolico L."/>
            <person name="Poulain J."/>
            <person name="De Berardinis V."/>
            <person name="Cruaud C."/>
            <person name="Duprat S."/>
            <person name="Brottier P."/>
            <person name="Coutanceau J.-P."/>
            <person name="Gouzy J."/>
            <person name="Parra G."/>
            <person name="Lardier G."/>
            <person name="Chapple C."/>
            <person name="McKernan K.J."/>
            <person name="McEwan P."/>
            <person name="Bosak S."/>
            <person name="Kellis M."/>
            <person name="Volff J.-N."/>
            <person name="Guigo R."/>
            <person name="Zody M.C."/>
            <person name="Mesirov J."/>
            <person name="Lindblad-Toh K."/>
            <person name="Birren B."/>
            <person name="Nusbaum C."/>
            <person name="Kahn D."/>
            <person name="Robinson-Rechavi M."/>
            <person name="Laudet V."/>
            <person name="Schachter V."/>
            <person name="Quetier F."/>
            <person name="Saurin W."/>
            <person name="Scarpelli C."/>
            <person name="Wincker P."/>
            <person name="Lander E.S."/>
            <person name="Weissenbach J."/>
            <person name="Roest Crollius H."/>
        </authorList>
    </citation>
    <scope>NUCLEOTIDE SEQUENCE [LARGE SCALE GENOMIC DNA]</scope>
</reference>